<feature type="domain" description="BBS2 GAE" evidence="7">
    <location>
        <begin position="296"/>
        <end position="378"/>
    </location>
</feature>
<dbReference type="Pfam" id="PF23353">
    <property type="entry name" value="BBS2_hp"/>
    <property type="match status" value="1"/>
</dbReference>
<dbReference type="SUPFAM" id="SSF50978">
    <property type="entry name" value="WD40 repeat-like"/>
    <property type="match status" value="1"/>
</dbReference>
<keyword evidence="4" id="KW-0969">Cilium</keyword>
<evidence type="ECO:0000256" key="1">
    <source>
        <dbReference type="ARBA" id="ARBA00004138"/>
    </source>
</evidence>
<evidence type="ECO:0000256" key="4">
    <source>
        <dbReference type="ARBA" id="ARBA00023069"/>
    </source>
</evidence>
<keyword evidence="5" id="KW-0206">Cytoskeleton</keyword>
<evidence type="ECO:0000259" key="9">
    <source>
        <dbReference type="Pfam" id="PF23350"/>
    </source>
</evidence>
<name>A0A0N5CAG5_STREA</name>
<dbReference type="Proteomes" id="UP000046392">
    <property type="component" value="Unplaced"/>
</dbReference>
<evidence type="ECO:0000259" key="8">
    <source>
        <dbReference type="Pfam" id="PF14783"/>
    </source>
</evidence>
<dbReference type="InterPro" id="IPR055380">
    <property type="entry name" value="BBS2_hp_dom"/>
</dbReference>
<keyword evidence="3" id="KW-0963">Cytoplasm</keyword>
<feature type="domain" description="Ciliary BBSome complex subunit 2 middle region" evidence="8">
    <location>
        <begin position="84"/>
        <end position="167"/>
    </location>
</feature>
<dbReference type="PANTHER" id="PTHR32465">
    <property type="entry name" value="BARDET-BIEDL SYNDROME 2 PROTEIN"/>
    <property type="match status" value="1"/>
</dbReference>
<dbReference type="Pfam" id="PF14783">
    <property type="entry name" value="BBS2_Mid"/>
    <property type="match status" value="1"/>
</dbReference>
<evidence type="ECO:0000259" key="10">
    <source>
        <dbReference type="Pfam" id="PF23353"/>
    </source>
</evidence>
<dbReference type="GO" id="GO:0031514">
    <property type="term" value="C:motile cilium"/>
    <property type="evidence" value="ECO:0007669"/>
    <property type="project" value="TreeGrafter"/>
</dbReference>
<dbReference type="InterPro" id="IPR036322">
    <property type="entry name" value="WD40_repeat_dom_sf"/>
</dbReference>
<keyword evidence="6" id="KW-0966">Cell projection</keyword>
<dbReference type="InterPro" id="IPR029333">
    <property type="entry name" value="BBS2_GAE_dom"/>
</dbReference>
<dbReference type="STRING" id="174720.A0A0N5CAG5"/>
<evidence type="ECO:0000256" key="5">
    <source>
        <dbReference type="ARBA" id="ARBA00023212"/>
    </source>
</evidence>
<dbReference type="AlphaFoldDB" id="A0A0N5CAG5"/>
<dbReference type="Pfam" id="PF14782">
    <property type="entry name" value="BBS2_GAE"/>
    <property type="match status" value="1"/>
</dbReference>
<feature type="domain" description="BBS2 platform" evidence="9">
    <location>
        <begin position="389"/>
        <end position="469"/>
    </location>
</feature>
<keyword evidence="11" id="KW-1185">Reference proteome</keyword>
<accession>A0A0N5CAG5</accession>
<dbReference type="Pfam" id="PF23350">
    <property type="entry name" value="BBS2_pf"/>
    <property type="match status" value="1"/>
</dbReference>
<dbReference type="GO" id="GO:1905515">
    <property type="term" value="P:non-motile cilium assembly"/>
    <property type="evidence" value="ECO:0007669"/>
    <property type="project" value="InterPro"/>
</dbReference>
<dbReference type="GO" id="GO:0036064">
    <property type="term" value="C:ciliary basal body"/>
    <property type="evidence" value="ECO:0007669"/>
    <property type="project" value="TreeGrafter"/>
</dbReference>
<comment type="subcellular location">
    <subcellularLocation>
        <location evidence="1">Cell projection</location>
        <location evidence="1">Cilium</location>
    </subcellularLocation>
    <subcellularLocation>
        <location evidence="2">Cytoplasm</location>
        <location evidence="2">Cytoskeleton</location>
    </subcellularLocation>
</comment>
<protein>
    <submittedName>
        <fullName evidence="12">Bardet-Biedl syndrome 2 protein homolog</fullName>
    </submittedName>
</protein>
<dbReference type="InterPro" id="IPR029429">
    <property type="entry name" value="BBS2_Mid"/>
</dbReference>
<dbReference type="GO" id="GO:0034464">
    <property type="term" value="C:BBSome"/>
    <property type="evidence" value="ECO:0007669"/>
    <property type="project" value="InterPro"/>
</dbReference>
<dbReference type="InterPro" id="IPR055379">
    <property type="entry name" value="BBS2_pf_dom"/>
</dbReference>
<evidence type="ECO:0000259" key="7">
    <source>
        <dbReference type="Pfam" id="PF14782"/>
    </source>
</evidence>
<evidence type="ECO:0000313" key="11">
    <source>
        <dbReference type="Proteomes" id="UP000046392"/>
    </source>
</evidence>
<sequence>MSTNLQLVSIFDYRLNHHTIFKGSVAGKFHEDGKQQIAIVTPENKIVLQNEICIVCGCGSAMWGFTDNGDELFWTTIGGNINCLGIVDVDDDGRNEILIGSDDTEIKIFKKDMLSGELIEGDSISNIKHIKENYFAFALINGTFGVCRGKSRLWRIKSKTQIASFCPFPDPTSISCIFISGKIDIRSLTNGDIIHKITIEATINNAFVGRMIDEKDGDHLTVITKDGRVIGYKFKDSNTVTNDRAQQLYREYSMKKTNLLKELNHYDRKSTDENIIGIKIIKDSHLTCFFDANMSSGLQLHIKVEEKVFIKGVIIFGEGVFPGESFIYHPSEDMSNEISIPLKLNRDVYIELHLKILIGSIMEHQFQVLEISKILPRFSSIVRCESDLASPNSNVEFKIILRAKNFAEWFSENFLEEIPVEEETFLIKMFSLRNKQPIVFKLDEEGTFTIQHDDLRVTGEVIQSIGEYLGIETLKCIAYFPAEFEKLQQMFKGIEDCYEVQKQFTAEFAQKVNLTKECVIRSEDALICKNFLKCKQLYNRVNLMNNDLLTQHRLRINTRKNLLSTLKDVNITVDLFSKLRIGEPSTELISECRKAIVNENLTSMINLLQFGT</sequence>
<dbReference type="PANTHER" id="PTHR32465:SF0">
    <property type="entry name" value="BARDET-BIEDL SYNDROME 2 PROTEIN"/>
    <property type="match status" value="1"/>
</dbReference>
<dbReference type="GO" id="GO:0016020">
    <property type="term" value="C:membrane"/>
    <property type="evidence" value="ECO:0007669"/>
    <property type="project" value="TreeGrafter"/>
</dbReference>
<dbReference type="InterPro" id="IPR016616">
    <property type="entry name" value="Bardet-Biedl_syndrome_2_prot"/>
</dbReference>
<organism evidence="11 12">
    <name type="scientific">Strongyloides papillosus</name>
    <name type="common">Intestinal threadworm</name>
    <dbReference type="NCBI Taxonomy" id="174720"/>
    <lineage>
        <taxon>Eukaryota</taxon>
        <taxon>Metazoa</taxon>
        <taxon>Ecdysozoa</taxon>
        <taxon>Nematoda</taxon>
        <taxon>Chromadorea</taxon>
        <taxon>Rhabditida</taxon>
        <taxon>Tylenchina</taxon>
        <taxon>Panagrolaimomorpha</taxon>
        <taxon>Strongyloidoidea</taxon>
        <taxon>Strongyloididae</taxon>
        <taxon>Strongyloides</taxon>
    </lineage>
</organism>
<reference evidence="12" key="1">
    <citation type="submission" date="2017-02" db="UniProtKB">
        <authorList>
            <consortium name="WormBaseParasite"/>
        </authorList>
    </citation>
    <scope>IDENTIFICATION</scope>
</reference>
<evidence type="ECO:0000256" key="2">
    <source>
        <dbReference type="ARBA" id="ARBA00004245"/>
    </source>
</evidence>
<dbReference type="GO" id="GO:0043005">
    <property type="term" value="C:neuron projection"/>
    <property type="evidence" value="ECO:0007669"/>
    <property type="project" value="TreeGrafter"/>
</dbReference>
<dbReference type="WBParaSite" id="SPAL_0001488800.1">
    <property type="protein sequence ID" value="SPAL_0001488800.1"/>
    <property type="gene ID" value="SPAL_0001488800"/>
</dbReference>
<evidence type="ECO:0000256" key="6">
    <source>
        <dbReference type="ARBA" id="ARBA00023273"/>
    </source>
</evidence>
<evidence type="ECO:0000313" key="12">
    <source>
        <dbReference type="WBParaSite" id="SPAL_0001488800.1"/>
    </source>
</evidence>
<proteinExistence type="predicted"/>
<evidence type="ECO:0000256" key="3">
    <source>
        <dbReference type="ARBA" id="ARBA00022490"/>
    </source>
</evidence>
<feature type="domain" description="BBS2 hairpin" evidence="10">
    <location>
        <begin position="481"/>
        <end position="577"/>
    </location>
</feature>